<feature type="region of interest" description="Disordered" evidence="1">
    <location>
        <begin position="223"/>
        <end position="266"/>
    </location>
</feature>
<dbReference type="RefSeq" id="XP_028858900.1">
    <property type="nucleotide sequence ID" value="XM_029007132.1"/>
</dbReference>
<gene>
    <name evidence="2" type="primary">PmUG01_00032500</name>
    <name evidence="2" type="ORF">PMUG01_00032500</name>
</gene>
<evidence type="ECO:0000256" key="1">
    <source>
        <dbReference type="SAM" id="MobiDB-lite"/>
    </source>
</evidence>
<evidence type="ECO:0000313" key="3">
    <source>
        <dbReference type="Proteomes" id="UP000219813"/>
    </source>
</evidence>
<organism evidence="2 3">
    <name type="scientific">Plasmodium malariae</name>
    <dbReference type="NCBI Taxonomy" id="5858"/>
    <lineage>
        <taxon>Eukaryota</taxon>
        <taxon>Sar</taxon>
        <taxon>Alveolata</taxon>
        <taxon>Apicomplexa</taxon>
        <taxon>Aconoidasida</taxon>
        <taxon>Haemosporida</taxon>
        <taxon>Plasmodiidae</taxon>
        <taxon>Plasmodium</taxon>
        <taxon>Plasmodium (Plasmodium)</taxon>
    </lineage>
</organism>
<dbReference type="OrthoDB" id="383264at2759"/>
<dbReference type="KEGG" id="pmal:PMUG01_00032500"/>
<name>A0A1D3JGV6_PLAMA</name>
<reference evidence="2 3" key="1">
    <citation type="submission" date="2016-06" db="EMBL/GenBank/DDBJ databases">
        <authorList>
            <consortium name="Pathogen Informatics"/>
        </authorList>
    </citation>
    <scope>NUCLEOTIDE SEQUENCE [LARGE SCALE GENOMIC DNA]</scope>
</reference>
<keyword evidence="3" id="KW-1185">Reference proteome</keyword>
<proteinExistence type="predicted"/>
<dbReference type="VEuPathDB" id="PlasmoDB:PmUG01_00032500"/>
<evidence type="ECO:0000313" key="2">
    <source>
        <dbReference type="EMBL" id="SBT85497.1"/>
    </source>
</evidence>
<protein>
    <submittedName>
        <fullName evidence="2">STP1 protein</fullName>
    </submittedName>
</protein>
<dbReference type="AlphaFoldDB" id="A0A1D3JGV6"/>
<dbReference type="EMBL" id="FLRL01000005">
    <property type="protein sequence ID" value="SBT85497.1"/>
    <property type="molecule type" value="Genomic_DNA"/>
</dbReference>
<feature type="compositionally biased region" description="Basic and acidic residues" evidence="1">
    <location>
        <begin position="223"/>
        <end position="239"/>
    </location>
</feature>
<feature type="compositionally biased region" description="Polar residues" evidence="1">
    <location>
        <begin position="243"/>
        <end position="257"/>
    </location>
</feature>
<dbReference type="Proteomes" id="UP000219813">
    <property type="component" value="Unassembled WGS sequence"/>
</dbReference>
<dbReference type="GeneID" id="39865785"/>
<sequence length="698" mass="82995">MDNCFSSNLNVRSSGFLMYVVDPNFINIRKYITSKTATLSNKSDKETFREVCRHLSKYLIENKSPPSYYSSFKATWEGAIKNWVRSHYVNVDILGKCPVVMNESDMKLLELKYEEEDFCEKRNTYLTEIKQLKRRISKTCDNKYLQKCIDYSGWIDVMKNYFETRSNTINHCYSKEPIKRSRGKPKEPLCHILNEETFKKPSDCLSMDQIPTCKKLEEKKKEILQGDQKTDEAPPKPEDPSEQVVQTLQGEETQSAPNPRDKSKEAEAMLTNQGPIELTTTKANDNDTVLPGVIISPNSDSKMSPEVQPPEKHALNAELSIVPLRYANSPETPKISRLFKKKKKIKRRPVKFLRILNPLLSWKKSEFLAHDHLKNLKYDSEKTIKNIIINEHNMNNKVHVSNRKKDRYKTIIEVHMEVLEEYRNTKWEYKKEEFLEICLEMLAKEEYTVYTNLTNDELIIEDDKTVSCKEKQKIIWNKWIERHRNLSEKLKKVHCFNNLKNDWKRELANLKKREELKNDPDEIQNIPFSQREKDIWRQWISEKCIIIKQYIEQDLLNYLTDELQIIPDDYDNEKIKDSLPLINIGELSNKEDYQELYKYIKKKLLTKLCILVLMSVLEECKKEQDIENNESHLDNYIIEFKEKENSDSKKEFIENISEFNRDFLENTENHDYKTEDIFKKELECWIREDNTYEYSMEK</sequence>
<accession>A0A1D3JGV6</accession>